<dbReference type="GO" id="GO:0022857">
    <property type="term" value="F:transmembrane transporter activity"/>
    <property type="evidence" value="ECO:0007669"/>
    <property type="project" value="UniProtKB-ARBA"/>
</dbReference>
<name>A0A0F7LRP4_9GAMM</name>
<keyword evidence="1" id="KW-0813">Transport</keyword>
<reference evidence="7" key="2">
    <citation type="submission" date="2015-03" db="EMBL/GenBank/DDBJ databases">
        <title>Genome sequence of Azospirillum thiophilum strain DSM 21654T.</title>
        <authorList>
            <person name="Kwak Y."/>
            <person name="Shin J.-H."/>
        </authorList>
    </citation>
    <scope>NUCLEOTIDE SEQUENCE [LARGE SCALE GENOMIC DNA]</scope>
    <source>
        <strain evidence="7">DSM 15199</strain>
    </source>
</reference>
<proteinExistence type="inferred from homology"/>
<organism evidence="6 7">
    <name type="scientific">Photorhabdus thracensis</name>
    <dbReference type="NCBI Taxonomy" id="230089"/>
    <lineage>
        <taxon>Bacteria</taxon>
        <taxon>Pseudomonadati</taxon>
        <taxon>Pseudomonadota</taxon>
        <taxon>Gammaproteobacteria</taxon>
        <taxon>Enterobacterales</taxon>
        <taxon>Morganellaceae</taxon>
        <taxon>Photorhabdus</taxon>
    </lineage>
</organism>
<dbReference type="InterPro" id="IPR017871">
    <property type="entry name" value="ABC_transporter-like_CS"/>
</dbReference>
<dbReference type="Gene3D" id="3.40.50.300">
    <property type="entry name" value="P-loop containing nucleotide triphosphate hydrolases"/>
    <property type="match status" value="1"/>
</dbReference>
<protein>
    <submittedName>
        <fullName evidence="6">Phosphonate ABC transporter ATP-binding protein</fullName>
    </submittedName>
</protein>
<dbReference type="GO" id="GO:1902495">
    <property type="term" value="C:transmembrane transporter complex"/>
    <property type="evidence" value="ECO:0007669"/>
    <property type="project" value="UniProtKB-ARBA"/>
</dbReference>
<keyword evidence="2" id="KW-0547">Nucleotide-binding</keyword>
<dbReference type="FunFam" id="3.40.50.300:FF:000032">
    <property type="entry name" value="Export ABC transporter ATP-binding protein"/>
    <property type="match status" value="1"/>
</dbReference>
<evidence type="ECO:0000256" key="3">
    <source>
        <dbReference type="ARBA" id="ARBA00022840"/>
    </source>
</evidence>
<dbReference type="PANTHER" id="PTHR42798">
    <property type="entry name" value="LIPOPROTEIN-RELEASING SYSTEM ATP-BINDING PROTEIN LOLD"/>
    <property type="match status" value="1"/>
</dbReference>
<accession>A0A0F7LRP4</accession>
<reference evidence="6 7" key="1">
    <citation type="journal article" date="2015" name="J. Biotechnol.">
        <title>Complete genome sequence of Photorhabdus temperata subsp. thracensis 39-8(T), an entomopathogenic bacterium for the improved commercial bioinsecticide.</title>
        <authorList>
            <person name="Kwak Y."/>
            <person name="Shin J.H."/>
        </authorList>
    </citation>
    <scope>NUCLEOTIDE SEQUENCE [LARGE SCALE GENOMIC DNA]</scope>
    <source>
        <strain evidence="6 7">DSM 15199</strain>
    </source>
</reference>
<dbReference type="InterPro" id="IPR017911">
    <property type="entry name" value="MacB-like_ATP-bd"/>
</dbReference>
<feature type="domain" description="ABC transporter" evidence="5">
    <location>
        <begin position="2"/>
        <end position="219"/>
    </location>
</feature>
<comment type="similarity">
    <text evidence="4">Belongs to the ABC transporter superfamily. Macrolide exporter (TC 3.A.1.122) family.</text>
</comment>
<dbReference type="Pfam" id="PF00005">
    <property type="entry name" value="ABC_tran"/>
    <property type="match status" value="1"/>
</dbReference>
<dbReference type="NCBIfam" id="NF038007">
    <property type="entry name" value="ABC_ATP_DarD"/>
    <property type="match status" value="1"/>
</dbReference>
<dbReference type="InterPro" id="IPR003593">
    <property type="entry name" value="AAA+_ATPase"/>
</dbReference>
<dbReference type="PANTHER" id="PTHR42798:SF7">
    <property type="entry name" value="ALPHA-D-RIBOSE 1-METHYLPHOSPHONATE 5-TRIPHOSPHATE SYNTHASE SUBUNIT PHNL"/>
    <property type="match status" value="1"/>
</dbReference>
<dbReference type="InterPro" id="IPR027417">
    <property type="entry name" value="P-loop_NTPase"/>
</dbReference>
<dbReference type="Proteomes" id="UP000034866">
    <property type="component" value="Chromosome"/>
</dbReference>
<dbReference type="PROSITE" id="PS00211">
    <property type="entry name" value="ABC_TRANSPORTER_1"/>
    <property type="match status" value="1"/>
</dbReference>
<gene>
    <name evidence="6" type="ORF">VY86_20370</name>
</gene>
<keyword evidence="7" id="KW-1185">Reference proteome</keyword>
<dbReference type="PROSITE" id="PS50893">
    <property type="entry name" value="ABC_TRANSPORTER_2"/>
    <property type="match status" value="1"/>
</dbReference>
<dbReference type="PATRIC" id="fig|230089.6.peg.4595"/>
<dbReference type="GO" id="GO:0005524">
    <property type="term" value="F:ATP binding"/>
    <property type="evidence" value="ECO:0007669"/>
    <property type="project" value="UniProtKB-KW"/>
</dbReference>
<dbReference type="InterPro" id="IPR003439">
    <property type="entry name" value="ABC_transporter-like_ATP-bd"/>
</dbReference>
<dbReference type="EMBL" id="CP011104">
    <property type="protein sequence ID" value="AKH65360.1"/>
    <property type="molecule type" value="Genomic_DNA"/>
</dbReference>
<dbReference type="CDD" id="cd03255">
    <property type="entry name" value="ABC_MJ0796_LolCDE_FtsE"/>
    <property type="match status" value="1"/>
</dbReference>
<dbReference type="GO" id="GO:0016887">
    <property type="term" value="F:ATP hydrolysis activity"/>
    <property type="evidence" value="ECO:0007669"/>
    <property type="project" value="InterPro"/>
</dbReference>
<evidence type="ECO:0000256" key="1">
    <source>
        <dbReference type="ARBA" id="ARBA00022448"/>
    </source>
</evidence>
<sequence length="220" mass="24667">MISMMNVCKSYKTKFIQTNVLNEINLNIDKGEFISIMGASGSGKSTLLNVIGMFETIDSGQLTLNNSNILTMKYSEKISFRREFIGYIFQSFNLLPNLTVFENIELPLKYRGFSKKQRKRRVFDAINSFRLENRENHKPIQLSGGQQQRVAIARAMIANPAILLADEPTGNLDSVNGQNILSSLKELNENGTTIVMVTHSVEAAAFSDRILTMRDGHLLG</sequence>
<evidence type="ECO:0000313" key="6">
    <source>
        <dbReference type="EMBL" id="AKH65360.1"/>
    </source>
</evidence>
<dbReference type="KEGG" id="ptt:VY86_20370"/>
<evidence type="ECO:0000256" key="4">
    <source>
        <dbReference type="ARBA" id="ARBA00038388"/>
    </source>
</evidence>
<dbReference type="AlphaFoldDB" id="A0A0F7LRP4"/>
<dbReference type="SMART" id="SM00382">
    <property type="entry name" value="AAA"/>
    <property type="match status" value="1"/>
</dbReference>
<dbReference type="RefSeq" id="WP_046976331.1">
    <property type="nucleotide sequence ID" value="NZ_CAWQPG010000304.1"/>
</dbReference>
<dbReference type="STRING" id="230089.VY86_20370"/>
<dbReference type="SUPFAM" id="SSF52540">
    <property type="entry name" value="P-loop containing nucleoside triphosphate hydrolases"/>
    <property type="match status" value="1"/>
</dbReference>
<evidence type="ECO:0000313" key="7">
    <source>
        <dbReference type="Proteomes" id="UP000034866"/>
    </source>
</evidence>
<evidence type="ECO:0000259" key="5">
    <source>
        <dbReference type="PROSITE" id="PS50893"/>
    </source>
</evidence>
<dbReference type="OrthoDB" id="9801477at2"/>
<keyword evidence="3 6" id="KW-0067">ATP-binding</keyword>
<evidence type="ECO:0000256" key="2">
    <source>
        <dbReference type="ARBA" id="ARBA00022741"/>
    </source>
</evidence>